<organism evidence="2 3">
    <name type="scientific">Streptomyces zagrosensis</name>
    <dbReference type="NCBI Taxonomy" id="1042984"/>
    <lineage>
        <taxon>Bacteria</taxon>
        <taxon>Bacillati</taxon>
        <taxon>Actinomycetota</taxon>
        <taxon>Actinomycetes</taxon>
        <taxon>Kitasatosporales</taxon>
        <taxon>Streptomycetaceae</taxon>
        <taxon>Streptomyces</taxon>
    </lineage>
</organism>
<dbReference type="EMBL" id="JACHJL010000005">
    <property type="protein sequence ID" value="MBB5935345.1"/>
    <property type="molecule type" value="Genomic_DNA"/>
</dbReference>
<feature type="region of interest" description="Disordered" evidence="1">
    <location>
        <begin position="15"/>
        <end position="48"/>
    </location>
</feature>
<keyword evidence="3" id="KW-1185">Reference proteome</keyword>
<name>A0A7W9Q834_9ACTN</name>
<accession>A0A7W9Q834</accession>
<sequence>MPGLVSRIKAFARSPQGRRLVAQGRSAASDPRKRSQAMQLLRRLRGRR</sequence>
<protein>
    <submittedName>
        <fullName evidence="2">Uncharacterized protein</fullName>
    </submittedName>
</protein>
<proteinExistence type="predicted"/>
<evidence type="ECO:0000313" key="2">
    <source>
        <dbReference type="EMBL" id="MBB5935345.1"/>
    </source>
</evidence>
<dbReference type="AlphaFoldDB" id="A0A7W9Q834"/>
<dbReference type="Proteomes" id="UP000588098">
    <property type="component" value="Unassembled WGS sequence"/>
</dbReference>
<evidence type="ECO:0000313" key="3">
    <source>
        <dbReference type="Proteomes" id="UP000588098"/>
    </source>
</evidence>
<comment type="caution">
    <text evidence="2">The sequence shown here is derived from an EMBL/GenBank/DDBJ whole genome shotgun (WGS) entry which is preliminary data.</text>
</comment>
<evidence type="ECO:0000256" key="1">
    <source>
        <dbReference type="SAM" id="MobiDB-lite"/>
    </source>
</evidence>
<gene>
    <name evidence="2" type="ORF">FHS42_002407</name>
</gene>
<reference evidence="2 3" key="1">
    <citation type="submission" date="2020-08" db="EMBL/GenBank/DDBJ databases">
        <title>Genomic Encyclopedia of Type Strains, Phase III (KMG-III): the genomes of soil and plant-associated and newly described type strains.</title>
        <authorList>
            <person name="Whitman W."/>
        </authorList>
    </citation>
    <scope>NUCLEOTIDE SEQUENCE [LARGE SCALE GENOMIC DNA]</scope>
    <source>
        <strain evidence="2 3">CECT 8305</strain>
    </source>
</reference>